<evidence type="ECO:0000313" key="2">
    <source>
        <dbReference type="EMBL" id="KAK2956498.1"/>
    </source>
</evidence>
<organism evidence="2 3">
    <name type="scientific">Blattamonas nauphoetae</name>
    <dbReference type="NCBI Taxonomy" id="2049346"/>
    <lineage>
        <taxon>Eukaryota</taxon>
        <taxon>Metamonada</taxon>
        <taxon>Preaxostyla</taxon>
        <taxon>Oxymonadida</taxon>
        <taxon>Blattamonas</taxon>
    </lineage>
</organism>
<protein>
    <submittedName>
        <fullName evidence="2">Uncharacterized protein</fullName>
    </submittedName>
</protein>
<feature type="region of interest" description="Disordered" evidence="1">
    <location>
        <begin position="18"/>
        <end position="67"/>
    </location>
</feature>
<evidence type="ECO:0000313" key="3">
    <source>
        <dbReference type="Proteomes" id="UP001281761"/>
    </source>
</evidence>
<evidence type="ECO:0000256" key="1">
    <source>
        <dbReference type="SAM" id="MobiDB-lite"/>
    </source>
</evidence>
<dbReference type="Proteomes" id="UP001281761">
    <property type="component" value="Unassembled WGS sequence"/>
</dbReference>
<accession>A0ABQ9XYE0</accession>
<sequence>MEEREDWSKNGSNHTLCLVRNSVRKQRSRSRVTQSSVSRGIDSHGRIGHQMDNTRCRVPNHNRKQNCSNSARLSFCTSSHSPIPTNSTTSTSALINVQSLTPTTNSFDPRQYAHIHKKTRACWIASQ</sequence>
<comment type="caution">
    <text evidence="2">The sequence shown here is derived from an EMBL/GenBank/DDBJ whole genome shotgun (WGS) entry which is preliminary data.</text>
</comment>
<gene>
    <name evidence="2" type="ORF">BLNAU_8552</name>
</gene>
<dbReference type="EMBL" id="JARBJD010000055">
    <property type="protein sequence ID" value="KAK2956498.1"/>
    <property type="molecule type" value="Genomic_DNA"/>
</dbReference>
<reference evidence="2 3" key="1">
    <citation type="journal article" date="2022" name="bioRxiv">
        <title>Genomics of Preaxostyla Flagellates Illuminates Evolutionary Transitions and the Path Towards Mitochondrial Loss.</title>
        <authorList>
            <person name="Novak L.V.F."/>
            <person name="Treitli S.C."/>
            <person name="Pyrih J."/>
            <person name="Halakuc P."/>
            <person name="Pipaliya S.V."/>
            <person name="Vacek V."/>
            <person name="Brzon O."/>
            <person name="Soukal P."/>
            <person name="Eme L."/>
            <person name="Dacks J.B."/>
            <person name="Karnkowska A."/>
            <person name="Elias M."/>
            <person name="Hampl V."/>
        </authorList>
    </citation>
    <scope>NUCLEOTIDE SEQUENCE [LARGE SCALE GENOMIC DNA]</scope>
    <source>
        <strain evidence="2">NAU3</strain>
        <tissue evidence="2">Gut</tissue>
    </source>
</reference>
<name>A0ABQ9XYE0_9EUKA</name>
<proteinExistence type="predicted"/>
<keyword evidence="3" id="KW-1185">Reference proteome</keyword>